<accession>A0A1D2MAU1</accession>
<comment type="caution">
    <text evidence="1">The sequence shown here is derived from an EMBL/GenBank/DDBJ whole genome shotgun (WGS) entry which is preliminary data.</text>
</comment>
<organism evidence="1 2">
    <name type="scientific">Orchesella cincta</name>
    <name type="common">Springtail</name>
    <name type="synonym">Podura cincta</name>
    <dbReference type="NCBI Taxonomy" id="48709"/>
    <lineage>
        <taxon>Eukaryota</taxon>
        <taxon>Metazoa</taxon>
        <taxon>Ecdysozoa</taxon>
        <taxon>Arthropoda</taxon>
        <taxon>Hexapoda</taxon>
        <taxon>Collembola</taxon>
        <taxon>Entomobryomorpha</taxon>
        <taxon>Entomobryoidea</taxon>
        <taxon>Orchesellidae</taxon>
        <taxon>Orchesellinae</taxon>
        <taxon>Orchesella</taxon>
    </lineage>
</organism>
<dbReference type="AlphaFoldDB" id="A0A1D2MAU1"/>
<dbReference type="Proteomes" id="UP000094527">
    <property type="component" value="Unassembled WGS sequence"/>
</dbReference>
<proteinExistence type="predicted"/>
<evidence type="ECO:0000313" key="1">
    <source>
        <dbReference type="EMBL" id="ODM90049.1"/>
    </source>
</evidence>
<keyword evidence="2" id="KW-1185">Reference proteome</keyword>
<protein>
    <submittedName>
        <fullName evidence="1">Putative zinc finger protein</fullName>
    </submittedName>
</protein>
<sequence>MGDVTSDKLEVSNVKTLKERLGIENEPQLEEFRSQLKRNAVLPDLIASRCSGLKMDIKSELIDEDDDDSYHLEFDTEIDNPTDPLEFLSSRIQLFREKDVDEAVARLEQNFSASNFTQKRRQNRPIPNSSEIIKAETYSWSPLKLPSAQLHERFKCTICGITTRWKANLARHMALVRNFTAKVIKTTQKNQLIKRRLTTKPRVSRKAIILSCADCPYKTKFAQRFENHPRLQKLGADAVACHICGWLLRPNFVSLHQVNCHSETVKKVADR</sequence>
<gene>
    <name evidence="1" type="ORF">Ocin01_16633</name>
</gene>
<reference evidence="1 2" key="1">
    <citation type="journal article" date="2016" name="Genome Biol. Evol.">
        <title>Gene Family Evolution Reflects Adaptation to Soil Environmental Stressors in the Genome of the Collembolan Orchesella cincta.</title>
        <authorList>
            <person name="Faddeeva-Vakhrusheva A."/>
            <person name="Derks M.F."/>
            <person name="Anvar S.Y."/>
            <person name="Agamennone V."/>
            <person name="Suring W."/>
            <person name="Smit S."/>
            <person name="van Straalen N.M."/>
            <person name="Roelofs D."/>
        </authorList>
    </citation>
    <scope>NUCLEOTIDE SEQUENCE [LARGE SCALE GENOMIC DNA]</scope>
    <source>
        <tissue evidence="1">Mixed pool</tissue>
    </source>
</reference>
<dbReference type="EMBL" id="LJIJ01002210">
    <property type="protein sequence ID" value="ODM90049.1"/>
    <property type="molecule type" value="Genomic_DNA"/>
</dbReference>
<evidence type="ECO:0000313" key="2">
    <source>
        <dbReference type="Proteomes" id="UP000094527"/>
    </source>
</evidence>
<dbReference type="OrthoDB" id="3561125at2759"/>
<name>A0A1D2MAU1_ORCCI</name>